<accession>A0A4C1XNF8</accession>
<name>A0A4C1XNF8_EUMVA</name>
<dbReference type="Proteomes" id="UP000299102">
    <property type="component" value="Unassembled WGS sequence"/>
</dbReference>
<proteinExistence type="predicted"/>
<reference evidence="1 2" key="1">
    <citation type="journal article" date="2019" name="Commun. Biol.">
        <title>The bagworm genome reveals a unique fibroin gene that provides high tensile strength.</title>
        <authorList>
            <person name="Kono N."/>
            <person name="Nakamura H."/>
            <person name="Ohtoshi R."/>
            <person name="Tomita M."/>
            <person name="Numata K."/>
            <person name="Arakawa K."/>
        </authorList>
    </citation>
    <scope>NUCLEOTIDE SEQUENCE [LARGE SCALE GENOMIC DNA]</scope>
</reference>
<evidence type="ECO:0000313" key="2">
    <source>
        <dbReference type="Proteomes" id="UP000299102"/>
    </source>
</evidence>
<evidence type="ECO:0000313" key="1">
    <source>
        <dbReference type="EMBL" id="GBP64104.1"/>
    </source>
</evidence>
<sequence>MGTRNPKVLVRVLPVSWIGIGYLGRGDWPEGEERDESTVTLMDSRAECSNNNSTSNSNKGLVRRTQSCAYELRPPPAARCCVPTRR</sequence>
<comment type="caution">
    <text evidence="1">The sequence shown here is derived from an EMBL/GenBank/DDBJ whole genome shotgun (WGS) entry which is preliminary data.</text>
</comment>
<organism evidence="1 2">
    <name type="scientific">Eumeta variegata</name>
    <name type="common">Bagworm moth</name>
    <name type="synonym">Eumeta japonica</name>
    <dbReference type="NCBI Taxonomy" id="151549"/>
    <lineage>
        <taxon>Eukaryota</taxon>
        <taxon>Metazoa</taxon>
        <taxon>Ecdysozoa</taxon>
        <taxon>Arthropoda</taxon>
        <taxon>Hexapoda</taxon>
        <taxon>Insecta</taxon>
        <taxon>Pterygota</taxon>
        <taxon>Neoptera</taxon>
        <taxon>Endopterygota</taxon>
        <taxon>Lepidoptera</taxon>
        <taxon>Glossata</taxon>
        <taxon>Ditrysia</taxon>
        <taxon>Tineoidea</taxon>
        <taxon>Psychidae</taxon>
        <taxon>Oiketicinae</taxon>
        <taxon>Eumeta</taxon>
    </lineage>
</organism>
<gene>
    <name evidence="1" type="ORF">EVAR_51104_1</name>
</gene>
<dbReference type="EMBL" id="BGZK01000887">
    <property type="protein sequence ID" value="GBP64104.1"/>
    <property type="molecule type" value="Genomic_DNA"/>
</dbReference>
<protein>
    <submittedName>
        <fullName evidence="1">Uncharacterized protein</fullName>
    </submittedName>
</protein>
<dbReference type="AlphaFoldDB" id="A0A4C1XNF8"/>
<keyword evidence="2" id="KW-1185">Reference proteome</keyword>